<dbReference type="InterPro" id="IPR038379">
    <property type="entry name" value="SecE_sf"/>
</dbReference>
<dbReference type="Pfam" id="PF00584">
    <property type="entry name" value="SecE"/>
    <property type="match status" value="1"/>
</dbReference>
<evidence type="ECO:0000256" key="1">
    <source>
        <dbReference type="ARBA" id="ARBA00004370"/>
    </source>
</evidence>
<keyword evidence="6 9" id="KW-1133">Transmembrane helix</keyword>
<accession>A0A1I7I678</accession>
<dbReference type="OrthoDB" id="9813233at2"/>
<dbReference type="GO" id="GO:0008320">
    <property type="term" value="F:protein transmembrane transporter activity"/>
    <property type="evidence" value="ECO:0007669"/>
    <property type="project" value="UniProtKB-UniRule"/>
</dbReference>
<evidence type="ECO:0000256" key="9">
    <source>
        <dbReference type="HAMAP-Rule" id="MF_00422"/>
    </source>
</evidence>
<dbReference type="eggNOG" id="COG0690">
    <property type="taxonomic scope" value="Bacteria"/>
</dbReference>
<proteinExistence type="inferred from homology"/>
<sequence>MSKPKDAVVHPKPRRTGVVRFFVETVHELRRVRWPKRREVVNYTVAALLVCFLMGLLVWGFDLGVARLFALVNLV</sequence>
<dbReference type="InterPro" id="IPR005807">
    <property type="entry name" value="SecE_bac"/>
</dbReference>
<organism evidence="10 11">
    <name type="scientific">Alicyclobacillus macrosporangiidus</name>
    <dbReference type="NCBI Taxonomy" id="392015"/>
    <lineage>
        <taxon>Bacteria</taxon>
        <taxon>Bacillati</taxon>
        <taxon>Bacillota</taxon>
        <taxon>Bacilli</taxon>
        <taxon>Bacillales</taxon>
        <taxon>Alicyclobacillaceae</taxon>
        <taxon>Alicyclobacillus</taxon>
    </lineage>
</organism>
<dbReference type="Gene3D" id="1.20.5.1030">
    <property type="entry name" value="Preprotein translocase secy subunit"/>
    <property type="match status" value="1"/>
</dbReference>
<evidence type="ECO:0000256" key="8">
    <source>
        <dbReference type="ARBA" id="ARBA00023136"/>
    </source>
</evidence>
<evidence type="ECO:0000256" key="5">
    <source>
        <dbReference type="ARBA" id="ARBA00022927"/>
    </source>
</evidence>
<feature type="transmembrane region" description="Helical" evidence="9">
    <location>
        <begin position="40"/>
        <end position="61"/>
    </location>
</feature>
<evidence type="ECO:0000256" key="2">
    <source>
        <dbReference type="ARBA" id="ARBA00022448"/>
    </source>
</evidence>
<dbReference type="GO" id="GO:0043952">
    <property type="term" value="P:protein transport by the Sec complex"/>
    <property type="evidence" value="ECO:0007669"/>
    <property type="project" value="UniProtKB-UniRule"/>
</dbReference>
<dbReference type="GO" id="GO:0009306">
    <property type="term" value="P:protein secretion"/>
    <property type="evidence" value="ECO:0007669"/>
    <property type="project" value="UniProtKB-UniRule"/>
</dbReference>
<comment type="subcellular location">
    <subcellularLocation>
        <location evidence="9">Cell membrane</location>
        <topology evidence="9">Single-pass membrane protein</topology>
    </subcellularLocation>
    <subcellularLocation>
        <location evidence="1">Membrane</location>
    </subcellularLocation>
</comment>
<comment type="function">
    <text evidence="9">Essential subunit of the Sec protein translocation channel SecYEG. Clamps together the 2 halves of SecY. May contact the channel plug during translocation.</text>
</comment>
<gene>
    <name evidence="9" type="primary">secE</name>
    <name evidence="10" type="ORF">SAMN05421543_10620</name>
</gene>
<dbReference type="GO" id="GO:0065002">
    <property type="term" value="P:intracellular protein transmembrane transport"/>
    <property type="evidence" value="ECO:0007669"/>
    <property type="project" value="UniProtKB-UniRule"/>
</dbReference>
<dbReference type="Proteomes" id="UP000183508">
    <property type="component" value="Unassembled WGS sequence"/>
</dbReference>
<dbReference type="NCBIfam" id="TIGR00964">
    <property type="entry name" value="secE_bact"/>
    <property type="match status" value="1"/>
</dbReference>
<dbReference type="PANTHER" id="PTHR33910:SF1">
    <property type="entry name" value="PROTEIN TRANSLOCASE SUBUNIT SECE"/>
    <property type="match status" value="1"/>
</dbReference>
<comment type="subunit">
    <text evidence="9">Component of the Sec protein translocase complex. Heterotrimer consisting of SecY, SecE and SecG subunits. The heterotrimers can form oligomers, although 1 heterotrimer is thought to be able to translocate proteins. Interacts with the ribosome. Interacts with SecDF, and other proteins may be involved. Interacts with SecA.</text>
</comment>
<keyword evidence="11" id="KW-1185">Reference proteome</keyword>
<evidence type="ECO:0000256" key="3">
    <source>
        <dbReference type="ARBA" id="ARBA00022475"/>
    </source>
</evidence>
<evidence type="ECO:0000256" key="6">
    <source>
        <dbReference type="ARBA" id="ARBA00022989"/>
    </source>
</evidence>
<dbReference type="GO" id="GO:0006605">
    <property type="term" value="P:protein targeting"/>
    <property type="evidence" value="ECO:0007669"/>
    <property type="project" value="UniProtKB-UniRule"/>
</dbReference>
<keyword evidence="3 9" id="KW-1003">Cell membrane</keyword>
<keyword evidence="8 9" id="KW-0472">Membrane</keyword>
<dbReference type="RefSeq" id="WP_074950862.1">
    <property type="nucleotide sequence ID" value="NZ_FPBV01000006.1"/>
</dbReference>
<dbReference type="HAMAP" id="MF_00422">
    <property type="entry name" value="SecE"/>
    <property type="match status" value="1"/>
</dbReference>
<dbReference type="PANTHER" id="PTHR33910">
    <property type="entry name" value="PROTEIN TRANSLOCASE SUBUNIT SECE"/>
    <property type="match status" value="1"/>
</dbReference>
<comment type="similarity">
    <text evidence="9">Belongs to the SecE/SEC61-gamma family.</text>
</comment>
<dbReference type="GO" id="GO:0005886">
    <property type="term" value="C:plasma membrane"/>
    <property type="evidence" value="ECO:0007669"/>
    <property type="project" value="UniProtKB-SubCell"/>
</dbReference>
<dbReference type="EMBL" id="FPBV01000006">
    <property type="protein sequence ID" value="SFU68424.1"/>
    <property type="molecule type" value="Genomic_DNA"/>
</dbReference>
<keyword evidence="7 9" id="KW-0811">Translocation</keyword>
<name>A0A1I7I678_9BACL</name>
<evidence type="ECO:0000256" key="4">
    <source>
        <dbReference type="ARBA" id="ARBA00022692"/>
    </source>
</evidence>
<evidence type="ECO:0000256" key="7">
    <source>
        <dbReference type="ARBA" id="ARBA00023010"/>
    </source>
</evidence>
<keyword evidence="5 9" id="KW-0653">Protein transport</keyword>
<protein>
    <recommendedName>
        <fullName evidence="9">Protein translocase subunit SecE</fullName>
    </recommendedName>
</protein>
<dbReference type="STRING" id="392015.SAMN05421543_10620"/>
<dbReference type="AlphaFoldDB" id="A0A1I7I678"/>
<keyword evidence="4 9" id="KW-0812">Transmembrane</keyword>
<dbReference type="InterPro" id="IPR001901">
    <property type="entry name" value="Translocase_SecE/Sec61-g"/>
</dbReference>
<keyword evidence="2 9" id="KW-0813">Transport</keyword>
<reference evidence="11" key="1">
    <citation type="submission" date="2016-10" db="EMBL/GenBank/DDBJ databases">
        <authorList>
            <person name="Varghese N."/>
        </authorList>
    </citation>
    <scope>NUCLEOTIDE SEQUENCE [LARGE SCALE GENOMIC DNA]</scope>
    <source>
        <strain evidence="11">DSM 17980</strain>
    </source>
</reference>
<dbReference type="PRINTS" id="PR01650">
    <property type="entry name" value="SECETRNLCASE"/>
</dbReference>
<evidence type="ECO:0000313" key="10">
    <source>
        <dbReference type="EMBL" id="SFU68424.1"/>
    </source>
</evidence>
<evidence type="ECO:0000313" key="11">
    <source>
        <dbReference type="Proteomes" id="UP000183508"/>
    </source>
</evidence>